<dbReference type="EMBL" id="BMAV01011234">
    <property type="protein sequence ID" value="GFY56959.1"/>
    <property type="molecule type" value="Genomic_DNA"/>
</dbReference>
<sequence>MAPPSGKLITRQCLSSQWLIEVVLLLHRRKIKAICTRKSKSSKLPYRKLSPKIQQKHKDMLLKKHSSKKSLSSNKNLSHIDAEKEVLRQIRDILQSINEKIPSNLSKIKNTEVKHTQFQTKLLNSKAPESQLQNEALSKRAQPEKMNNNSRNLIINPQESLLDKKPSLFDNALLEMGNVLSVLSENGIDLLNKRNSIGKNHERNTLSSLIQRNQTDLNTGENELNMLEQNTETKLAIEALANALINNDNFETAMNSLSLNKKKDLRILQLSEIILLER</sequence>
<dbReference type="AlphaFoldDB" id="A0A8X7C9K1"/>
<dbReference type="Proteomes" id="UP000886998">
    <property type="component" value="Unassembled WGS sequence"/>
</dbReference>
<proteinExistence type="predicted"/>
<gene>
    <name evidence="1" type="ORF">TNIN_326941</name>
</gene>
<reference evidence="1" key="1">
    <citation type="submission" date="2020-08" db="EMBL/GenBank/DDBJ databases">
        <title>Multicomponent nature underlies the extraordinary mechanical properties of spider dragline silk.</title>
        <authorList>
            <person name="Kono N."/>
            <person name="Nakamura H."/>
            <person name="Mori M."/>
            <person name="Yoshida Y."/>
            <person name="Ohtoshi R."/>
            <person name="Malay A.D."/>
            <person name="Moran D.A.P."/>
            <person name="Tomita M."/>
            <person name="Numata K."/>
            <person name="Arakawa K."/>
        </authorList>
    </citation>
    <scope>NUCLEOTIDE SEQUENCE</scope>
</reference>
<evidence type="ECO:0000313" key="2">
    <source>
        <dbReference type="Proteomes" id="UP000886998"/>
    </source>
</evidence>
<dbReference type="OrthoDB" id="6466150at2759"/>
<keyword evidence="2" id="KW-1185">Reference proteome</keyword>
<name>A0A8X7C9K1_9ARAC</name>
<organism evidence="1 2">
    <name type="scientific">Trichonephila inaurata madagascariensis</name>
    <dbReference type="NCBI Taxonomy" id="2747483"/>
    <lineage>
        <taxon>Eukaryota</taxon>
        <taxon>Metazoa</taxon>
        <taxon>Ecdysozoa</taxon>
        <taxon>Arthropoda</taxon>
        <taxon>Chelicerata</taxon>
        <taxon>Arachnida</taxon>
        <taxon>Araneae</taxon>
        <taxon>Araneomorphae</taxon>
        <taxon>Entelegynae</taxon>
        <taxon>Araneoidea</taxon>
        <taxon>Nephilidae</taxon>
        <taxon>Trichonephila</taxon>
        <taxon>Trichonephila inaurata</taxon>
    </lineage>
</organism>
<comment type="caution">
    <text evidence="1">The sequence shown here is derived from an EMBL/GenBank/DDBJ whole genome shotgun (WGS) entry which is preliminary data.</text>
</comment>
<accession>A0A8X7C9K1</accession>
<evidence type="ECO:0000313" key="1">
    <source>
        <dbReference type="EMBL" id="GFY56959.1"/>
    </source>
</evidence>
<protein>
    <submittedName>
        <fullName evidence="1">Uncharacterized protein</fullName>
    </submittedName>
</protein>